<keyword evidence="1" id="KW-1133">Transmembrane helix</keyword>
<keyword evidence="1" id="KW-0812">Transmembrane</keyword>
<feature type="transmembrane region" description="Helical" evidence="1">
    <location>
        <begin position="33"/>
        <end position="51"/>
    </location>
</feature>
<gene>
    <name evidence="2" type="ORF">BLAHAN_04353</name>
</gene>
<accession>C9L4Q6</accession>
<organism evidence="2 3">
    <name type="scientific">Blautia hansenii DSM 20583</name>
    <dbReference type="NCBI Taxonomy" id="537007"/>
    <lineage>
        <taxon>Bacteria</taxon>
        <taxon>Bacillati</taxon>
        <taxon>Bacillota</taxon>
        <taxon>Clostridia</taxon>
        <taxon>Lachnospirales</taxon>
        <taxon>Lachnospiraceae</taxon>
        <taxon>Blautia</taxon>
    </lineage>
</organism>
<evidence type="ECO:0000256" key="1">
    <source>
        <dbReference type="SAM" id="Phobius"/>
    </source>
</evidence>
<proteinExistence type="predicted"/>
<sequence>MNYLSISITIYIWVYFFLYFFHILLLFYIFHKVFGNFMCIIILPFSTISGWK</sequence>
<comment type="caution">
    <text evidence="2">The sequence shown here is derived from an EMBL/GenBank/DDBJ whole genome shotgun (WGS) entry which is preliminary data.</text>
</comment>
<keyword evidence="3" id="KW-1185">Reference proteome</keyword>
<name>C9L4Q6_BLAHA</name>
<dbReference type="AlphaFoldDB" id="C9L4Q6"/>
<keyword evidence="1" id="KW-0472">Membrane</keyword>
<dbReference type="HOGENOM" id="CLU_3077283_0_0_9"/>
<dbReference type="STRING" id="537007.BLAHAN_04353"/>
<reference evidence="2" key="1">
    <citation type="submission" date="2009-09" db="EMBL/GenBank/DDBJ databases">
        <authorList>
            <person name="Weinstock G."/>
            <person name="Sodergren E."/>
            <person name="Clifton S."/>
            <person name="Fulton L."/>
            <person name="Fulton B."/>
            <person name="Courtney L."/>
            <person name="Fronick C."/>
            <person name="Harrison M."/>
            <person name="Strong C."/>
            <person name="Farmer C."/>
            <person name="Delahaunty K."/>
            <person name="Markovic C."/>
            <person name="Hall O."/>
            <person name="Minx P."/>
            <person name="Tomlinson C."/>
            <person name="Mitreva M."/>
            <person name="Nelson J."/>
            <person name="Hou S."/>
            <person name="Wollam A."/>
            <person name="Pepin K.H."/>
            <person name="Johnson M."/>
            <person name="Bhonagiri V."/>
            <person name="Nash W.E."/>
            <person name="Warren W."/>
            <person name="Chinwalla A."/>
            <person name="Mardis E.R."/>
            <person name="Wilson R.K."/>
        </authorList>
    </citation>
    <scope>NUCLEOTIDE SEQUENCE [LARGE SCALE GENOMIC DNA]</scope>
    <source>
        <strain evidence="2">DSM 20583</strain>
    </source>
</reference>
<dbReference type="EMBL" id="ABYU02000009">
    <property type="protein sequence ID" value="EEX23068.1"/>
    <property type="molecule type" value="Genomic_DNA"/>
</dbReference>
<evidence type="ECO:0000313" key="2">
    <source>
        <dbReference type="EMBL" id="EEX23068.1"/>
    </source>
</evidence>
<evidence type="ECO:0000313" key="3">
    <source>
        <dbReference type="Proteomes" id="UP000003755"/>
    </source>
</evidence>
<protein>
    <submittedName>
        <fullName evidence="2">Uncharacterized protein</fullName>
    </submittedName>
</protein>
<dbReference type="Proteomes" id="UP000003755">
    <property type="component" value="Unassembled WGS sequence"/>
</dbReference>
<feature type="transmembrane region" description="Helical" evidence="1">
    <location>
        <begin position="6"/>
        <end position="26"/>
    </location>
</feature>